<evidence type="ECO:0000256" key="15">
    <source>
        <dbReference type="HAMAP-Rule" id="MF_00103"/>
    </source>
</evidence>
<dbReference type="InterPro" id="IPR035937">
    <property type="entry name" value="FPG_N"/>
</dbReference>
<comment type="function">
    <text evidence="15">Involved in base excision repair of DNA damaged by oxidation or by mutagenic agents. Acts as DNA glycosylase that recognizes and removes damaged bases. Has a preference for oxidized purines, such as 7,8-dihydro-8-oxoguanine (8-oxoG). Has AP (apurinic/apyrimidinic) lyase activity and introduces nicks in the DNA strand. Cleaves the DNA backbone by beta-delta elimination to generate a single-strand break at the site of the removed base with both 3'- and 5'-phosphates.</text>
</comment>
<evidence type="ECO:0000259" key="17">
    <source>
        <dbReference type="PROSITE" id="PS51068"/>
    </source>
</evidence>
<evidence type="ECO:0000256" key="11">
    <source>
        <dbReference type="ARBA" id="ARBA00023239"/>
    </source>
</evidence>
<feature type="domain" description="FPG-type" evidence="16">
    <location>
        <begin position="251"/>
        <end position="287"/>
    </location>
</feature>
<keyword evidence="13 15" id="KW-0326">Glycosidase</keyword>
<dbReference type="Pfam" id="PF01149">
    <property type="entry name" value="Fapy_DNA_glyco"/>
    <property type="match status" value="1"/>
</dbReference>
<dbReference type="InterPro" id="IPR015886">
    <property type="entry name" value="H2TH_FPG"/>
</dbReference>
<gene>
    <name evidence="15" type="primary">mutM</name>
    <name evidence="15" type="synonym">fpg</name>
    <name evidence="18" type="ORF">DJ021_06795</name>
</gene>
<dbReference type="Gene3D" id="3.20.190.10">
    <property type="entry name" value="MutM-like, N-terminal"/>
    <property type="match status" value="1"/>
</dbReference>
<dbReference type="GO" id="GO:0140078">
    <property type="term" value="F:class I DNA-(apurinic or apyrimidinic site) endonuclease activity"/>
    <property type="evidence" value="ECO:0007669"/>
    <property type="project" value="UniProtKB-EC"/>
</dbReference>
<comment type="cofactor">
    <cofactor evidence="15">
        <name>Zn(2+)</name>
        <dbReference type="ChEBI" id="CHEBI:29105"/>
    </cofactor>
    <text evidence="15">Binds 1 zinc ion per subunit.</text>
</comment>
<dbReference type="Gene3D" id="1.10.8.50">
    <property type="match status" value="1"/>
</dbReference>
<dbReference type="FunFam" id="1.10.8.50:FF:000003">
    <property type="entry name" value="Formamidopyrimidine-DNA glycosylase"/>
    <property type="match status" value="1"/>
</dbReference>
<feature type="active site" description="Schiff-base intermediate with DNA" evidence="15">
    <location>
        <position position="2"/>
    </location>
</feature>
<dbReference type="NCBIfam" id="NF002211">
    <property type="entry name" value="PRK01103.1"/>
    <property type="match status" value="1"/>
</dbReference>
<dbReference type="InterPro" id="IPR012319">
    <property type="entry name" value="FPG_cat"/>
</dbReference>
<sequence>MPELPEVETVRGGLAPVLEGHRLARVEARRPDLRFPLPQNFVQQLTGATIVSLTRRAKYLLARLDREDTLVMHLGMSGRFEIARPEGAVRPGEFHYAPDPDPKHAHVVFETEAGARVTYYDPRRFGYMALVNTATLQLHPWFAGLGPEPLSDAFDAAHLKAAFAGRKQGPKTLLLDQKVVAGLGNIYVCEALHRARISPFKPAGKIAATRLPPLLAAIREVLGEAIAAGGSTLRDYAQADGALGYFQHRFRVYDREGRPCPNDGCDGVIHRKLQAGRSTFYCPVCQR</sequence>
<evidence type="ECO:0000256" key="5">
    <source>
        <dbReference type="ARBA" id="ARBA00022763"/>
    </source>
</evidence>
<evidence type="ECO:0000256" key="13">
    <source>
        <dbReference type="ARBA" id="ARBA00023295"/>
    </source>
</evidence>
<evidence type="ECO:0000256" key="12">
    <source>
        <dbReference type="ARBA" id="ARBA00023268"/>
    </source>
</evidence>
<dbReference type="CDD" id="cd20335">
    <property type="entry name" value="BRcat_RBR"/>
    <property type="match status" value="1"/>
</dbReference>
<dbReference type="SMART" id="SM01232">
    <property type="entry name" value="H2TH"/>
    <property type="match status" value="1"/>
</dbReference>
<feature type="active site" description="Proton donor; for delta-elimination activity" evidence="15">
    <location>
        <position position="277"/>
    </location>
</feature>
<keyword evidence="12 15" id="KW-0511">Multifunctional enzyme</keyword>
<keyword evidence="4 15" id="KW-0479">Metal-binding</keyword>
<evidence type="ECO:0000256" key="14">
    <source>
        <dbReference type="ARBA" id="ARBA00044632"/>
    </source>
</evidence>
<evidence type="ECO:0000313" key="19">
    <source>
        <dbReference type="Proteomes" id="UP000249842"/>
    </source>
</evidence>
<name>A0A328AXZ5_9CAUL</name>
<keyword evidence="10 15" id="KW-0234">DNA repair</keyword>
<dbReference type="CDD" id="cd08966">
    <property type="entry name" value="EcFpg-like_N"/>
    <property type="match status" value="1"/>
</dbReference>
<dbReference type="Pfam" id="PF06831">
    <property type="entry name" value="H2TH"/>
    <property type="match status" value="1"/>
</dbReference>
<comment type="caution">
    <text evidence="18">The sequence shown here is derived from an EMBL/GenBank/DDBJ whole genome shotgun (WGS) entry which is preliminary data.</text>
</comment>
<feature type="active site" description="Proton donor" evidence="15">
    <location>
        <position position="3"/>
    </location>
</feature>
<evidence type="ECO:0000256" key="9">
    <source>
        <dbReference type="ARBA" id="ARBA00023125"/>
    </source>
</evidence>
<keyword evidence="19" id="KW-1185">Reference proteome</keyword>
<evidence type="ECO:0000313" key="18">
    <source>
        <dbReference type="EMBL" id="RAK59529.1"/>
    </source>
</evidence>
<feature type="domain" description="Formamidopyrimidine-DNA glycosylase catalytic" evidence="17">
    <location>
        <begin position="2"/>
        <end position="126"/>
    </location>
</feature>
<dbReference type="EC" id="3.2.2.23" evidence="15"/>
<dbReference type="SUPFAM" id="SSF46946">
    <property type="entry name" value="S13-like H2TH domain"/>
    <property type="match status" value="1"/>
</dbReference>
<reference evidence="19" key="1">
    <citation type="submission" date="2018-05" db="EMBL/GenBank/DDBJ databases">
        <authorList>
            <person name="Li X."/>
        </authorList>
    </citation>
    <scope>NUCLEOTIDE SEQUENCE [LARGE SCALE GENOMIC DNA]</scope>
    <source>
        <strain evidence="19">HKS-05</strain>
    </source>
</reference>
<keyword evidence="7 15" id="KW-0378">Hydrolase</keyword>
<dbReference type="NCBIfam" id="TIGR00577">
    <property type="entry name" value="fpg"/>
    <property type="match status" value="1"/>
</dbReference>
<dbReference type="PANTHER" id="PTHR22993">
    <property type="entry name" value="FORMAMIDOPYRIMIDINE-DNA GLYCOSYLASE"/>
    <property type="match status" value="1"/>
</dbReference>
<dbReference type="PROSITE" id="PS51066">
    <property type="entry name" value="ZF_FPG_2"/>
    <property type="match status" value="1"/>
</dbReference>
<feature type="binding site" evidence="15">
    <location>
        <position position="123"/>
    </location>
    <ligand>
        <name>DNA</name>
        <dbReference type="ChEBI" id="CHEBI:16991"/>
    </ligand>
</feature>
<evidence type="ECO:0000256" key="7">
    <source>
        <dbReference type="ARBA" id="ARBA00022801"/>
    </source>
</evidence>
<evidence type="ECO:0000256" key="6">
    <source>
        <dbReference type="ARBA" id="ARBA00022771"/>
    </source>
</evidence>
<comment type="similarity">
    <text evidence="2 15">Belongs to the FPG family.</text>
</comment>
<dbReference type="AlphaFoldDB" id="A0A328AXZ5"/>
<dbReference type="GO" id="GO:0003684">
    <property type="term" value="F:damaged DNA binding"/>
    <property type="evidence" value="ECO:0007669"/>
    <property type="project" value="InterPro"/>
</dbReference>
<dbReference type="SMART" id="SM00898">
    <property type="entry name" value="Fapy_DNA_glyco"/>
    <property type="match status" value="1"/>
</dbReference>
<dbReference type="RefSeq" id="WP_111456822.1">
    <property type="nucleotide sequence ID" value="NZ_QFYP01000001.1"/>
</dbReference>
<keyword evidence="11 15" id="KW-0456">Lyase</keyword>
<evidence type="ECO:0000256" key="8">
    <source>
        <dbReference type="ARBA" id="ARBA00022833"/>
    </source>
</evidence>
<evidence type="ECO:0000256" key="2">
    <source>
        <dbReference type="ARBA" id="ARBA00009409"/>
    </source>
</evidence>
<protein>
    <recommendedName>
        <fullName evidence="15">Formamidopyrimidine-DNA glycosylase</fullName>
        <shortName evidence="15">Fapy-DNA glycosylase</shortName>
        <ecNumber evidence="15">3.2.2.23</ecNumber>
    </recommendedName>
    <alternativeName>
        <fullName evidence="15">DNA-(apurinic or apyrimidinic site) lyase MutM</fullName>
        <shortName evidence="15">AP lyase MutM</shortName>
        <ecNumber evidence="15">4.2.99.18</ecNumber>
    </alternativeName>
</protein>
<dbReference type="HAMAP" id="MF_00103">
    <property type="entry name" value="Fapy_DNA_glycosyl"/>
    <property type="match status" value="1"/>
</dbReference>
<dbReference type="InterPro" id="IPR010979">
    <property type="entry name" value="Ribosomal_uS13-like_H2TH"/>
</dbReference>
<organism evidence="18 19">
    <name type="scientific">Phenylobacterium hankyongense</name>
    <dbReference type="NCBI Taxonomy" id="1813876"/>
    <lineage>
        <taxon>Bacteria</taxon>
        <taxon>Pseudomonadati</taxon>
        <taxon>Pseudomonadota</taxon>
        <taxon>Alphaproteobacteria</taxon>
        <taxon>Caulobacterales</taxon>
        <taxon>Caulobacteraceae</taxon>
        <taxon>Phenylobacterium</taxon>
    </lineage>
</organism>
<feature type="binding site" evidence="15">
    <location>
        <position position="104"/>
    </location>
    <ligand>
        <name>DNA</name>
        <dbReference type="ChEBI" id="CHEBI:16991"/>
    </ligand>
</feature>
<dbReference type="Proteomes" id="UP000249842">
    <property type="component" value="Unassembled WGS sequence"/>
</dbReference>
<feature type="active site" description="Proton donor; for beta-elimination activity" evidence="15">
    <location>
        <position position="58"/>
    </location>
</feature>
<accession>A0A328AXZ5</accession>
<dbReference type="GO" id="GO:0008270">
    <property type="term" value="F:zinc ion binding"/>
    <property type="evidence" value="ECO:0007669"/>
    <property type="project" value="UniProtKB-UniRule"/>
</dbReference>
<dbReference type="InterPro" id="IPR020629">
    <property type="entry name" value="FPG_Glyclase"/>
</dbReference>
<evidence type="ECO:0000256" key="4">
    <source>
        <dbReference type="ARBA" id="ARBA00022723"/>
    </source>
</evidence>
<keyword evidence="8 15" id="KW-0862">Zinc</keyword>
<feature type="binding site" evidence="15">
    <location>
        <position position="166"/>
    </location>
    <ligand>
        <name>DNA</name>
        <dbReference type="ChEBI" id="CHEBI:16991"/>
    </ligand>
</feature>
<evidence type="ECO:0000256" key="10">
    <source>
        <dbReference type="ARBA" id="ARBA00023204"/>
    </source>
</evidence>
<evidence type="ECO:0000256" key="3">
    <source>
        <dbReference type="ARBA" id="ARBA00011245"/>
    </source>
</evidence>
<comment type="catalytic activity">
    <reaction evidence="1 15">
        <text>Hydrolysis of DNA containing ring-opened 7-methylguanine residues, releasing 2,6-diamino-4-hydroxy-5-(N-methyl)formamidopyrimidine.</text>
        <dbReference type="EC" id="3.2.2.23"/>
    </reaction>
</comment>
<evidence type="ECO:0000259" key="16">
    <source>
        <dbReference type="PROSITE" id="PS51066"/>
    </source>
</evidence>
<dbReference type="PROSITE" id="PS51068">
    <property type="entry name" value="FPG_CAT"/>
    <property type="match status" value="1"/>
</dbReference>
<keyword evidence="9 15" id="KW-0238">DNA-binding</keyword>
<dbReference type="GO" id="GO:0006284">
    <property type="term" value="P:base-excision repair"/>
    <property type="evidence" value="ECO:0007669"/>
    <property type="project" value="InterPro"/>
</dbReference>
<dbReference type="EC" id="4.2.99.18" evidence="15"/>
<dbReference type="EMBL" id="QFYP01000001">
    <property type="protein sequence ID" value="RAK59529.1"/>
    <property type="molecule type" value="Genomic_DNA"/>
</dbReference>
<dbReference type="SUPFAM" id="SSF57716">
    <property type="entry name" value="Glucocorticoid receptor-like (DNA-binding domain)"/>
    <property type="match status" value="1"/>
</dbReference>
<keyword evidence="6 15" id="KW-0863">Zinc-finger</keyword>
<dbReference type="GO" id="GO:0034039">
    <property type="term" value="F:8-oxo-7,8-dihydroguanine DNA N-glycosylase activity"/>
    <property type="evidence" value="ECO:0007669"/>
    <property type="project" value="TreeGrafter"/>
</dbReference>
<proteinExistence type="inferred from homology"/>
<keyword evidence="5 15" id="KW-0227">DNA damage</keyword>
<comment type="subunit">
    <text evidence="3 15">Monomer.</text>
</comment>
<dbReference type="SUPFAM" id="SSF81624">
    <property type="entry name" value="N-terminal domain of MutM-like DNA repair proteins"/>
    <property type="match status" value="1"/>
</dbReference>
<dbReference type="OrthoDB" id="9800855at2"/>
<evidence type="ECO:0000256" key="1">
    <source>
        <dbReference type="ARBA" id="ARBA00001668"/>
    </source>
</evidence>
<comment type="catalytic activity">
    <reaction evidence="14 15">
        <text>2'-deoxyribonucleotide-(2'-deoxyribose 5'-phosphate)-2'-deoxyribonucleotide-DNA = a 3'-end 2'-deoxyribonucleotide-(2,3-dehydro-2,3-deoxyribose 5'-phosphate)-DNA + a 5'-end 5'-phospho-2'-deoxyribonucleoside-DNA + H(+)</text>
        <dbReference type="Rhea" id="RHEA:66592"/>
        <dbReference type="Rhea" id="RHEA-COMP:13180"/>
        <dbReference type="Rhea" id="RHEA-COMP:16897"/>
        <dbReference type="Rhea" id="RHEA-COMP:17067"/>
        <dbReference type="ChEBI" id="CHEBI:15378"/>
        <dbReference type="ChEBI" id="CHEBI:136412"/>
        <dbReference type="ChEBI" id="CHEBI:157695"/>
        <dbReference type="ChEBI" id="CHEBI:167181"/>
        <dbReference type="EC" id="4.2.99.18"/>
    </reaction>
</comment>
<dbReference type="InterPro" id="IPR000214">
    <property type="entry name" value="Znf_DNA_glyclase/AP_lyase"/>
</dbReference>
<dbReference type="PANTHER" id="PTHR22993:SF9">
    <property type="entry name" value="FORMAMIDOPYRIMIDINE-DNA GLYCOSYLASE"/>
    <property type="match status" value="1"/>
</dbReference>